<dbReference type="SUPFAM" id="SSF109998">
    <property type="entry name" value="Triger factor/SurA peptide-binding domain-like"/>
    <property type="match status" value="1"/>
</dbReference>
<dbReference type="SUPFAM" id="SSF54534">
    <property type="entry name" value="FKBP-like"/>
    <property type="match status" value="1"/>
</dbReference>
<dbReference type="EC" id="5.2.1.8" evidence="3"/>
<feature type="domain" description="PpiC" evidence="2">
    <location>
        <begin position="123"/>
        <end position="212"/>
    </location>
</feature>
<dbReference type="HOGENOM" id="CLU_034646_1_2_9"/>
<dbReference type="InterPro" id="IPR000297">
    <property type="entry name" value="PPIase_PpiC"/>
</dbReference>
<dbReference type="Gene3D" id="3.10.50.40">
    <property type="match status" value="1"/>
</dbReference>
<evidence type="ECO:0000256" key="1">
    <source>
        <dbReference type="PROSITE-ProRule" id="PRU00278"/>
    </source>
</evidence>
<comment type="caution">
    <text evidence="3">The sequence shown here is derived from an EMBL/GenBank/DDBJ whole genome shotgun (WGS) entry which is preliminary data.</text>
</comment>
<gene>
    <name evidence="3" type="primary">prsA</name>
    <name evidence="3" type="ORF">HMPREF9225_0949</name>
</gene>
<dbReference type="Gene3D" id="1.10.8.1040">
    <property type="match status" value="1"/>
</dbReference>
<reference evidence="3 4" key="1">
    <citation type="submission" date="2010-07" db="EMBL/GenBank/DDBJ databases">
        <authorList>
            <person name="Muzny D."/>
            <person name="Qin X."/>
            <person name="Deng J."/>
            <person name="Jiang H."/>
            <person name="Liu Y."/>
            <person name="Qu J."/>
            <person name="Song X.-Z."/>
            <person name="Zhang L."/>
            <person name="Thornton R."/>
            <person name="Coyle M."/>
            <person name="Francisco L."/>
            <person name="Jackson L."/>
            <person name="Javaid M."/>
            <person name="Korchina V."/>
            <person name="Kovar C."/>
            <person name="Mata R."/>
            <person name="Mathew T."/>
            <person name="Ngo R."/>
            <person name="Nguyen L."/>
            <person name="Nguyen N."/>
            <person name="Okwuonu G."/>
            <person name="Ongeri F."/>
            <person name="Pham C."/>
            <person name="Simmons D."/>
            <person name="Wilczek-Boney K."/>
            <person name="Hale W."/>
            <person name="Jakkamsetti A."/>
            <person name="Pham P."/>
            <person name="Ruth R."/>
            <person name="San Lucas F."/>
            <person name="Warren J."/>
            <person name="Zhang J."/>
            <person name="Zhao Z."/>
            <person name="Zhou C."/>
            <person name="Zhu D."/>
            <person name="Lee S."/>
            <person name="Bess C."/>
            <person name="Blankenburg K."/>
            <person name="Forbes L."/>
            <person name="Fu Q."/>
            <person name="Gubbala S."/>
            <person name="Hirani K."/>
            <person name="Jayaseelan J.C."/>
            <person name="Lara F."/>
            <person name="Munidasa M."/>
            <person name="Palculict T."/>
            <person name="Patil S."/>
            <person name="Pu L.-L."/>
            <person name="Saada N."/>
            <person name="Tang L."/>
            <person name="Weissenberger G."/>
            <person name="Zhu Y."/>
            <person name="Hemphill L."/>
            <person name="Shang Y."/>
            <person name="Youmans B."/>
            <person name="Ayvaz T."/>
            <person name="Ross M."/>
            <person name="Santibanez J."/>
            <person name="Aqrawi P."/>
            <person name="Gross S."/>
            <person name="Joshi V."/>
            <person name="Fowler G."/>
            <person name="Nazareth L."/>
            <person name="Reid J."/>
            <person name="Worley K."/>
            <person name="Petrosino J."/>
            <person name="Highlander S."/>
            <person name="Gibbs R."/>
        </authorList>
    </citation>
    <scope>NUCLEOTIDE SEQUENCE [LARGE SCALE GENOMIC DNA]</scope>
    <source>
        <strain evidence="3 4">ATCC BAA-1640</strain>
    </source>
</reference>
<dbReference type="eggNOG" id="COG0760">
    <property type="taxonomic scope" value="Bacteria"/>
</dbReference>
<proteinExistence type="predicted"/>
<keyword evidence="1" id="KW-0697">Rotamase</keyword>
<dbReference type="GO" id="GO:0003755">
    <property type="term" value="F:peptidyl-prolyl cis-trans isomerase activity"/>
    <property type="evidence" value="ECO:0007669"/>
    <property type="project" value="UniProtKB-KW"/>
</dbReference>
<dbReference type="InterPro" id="IPR027304">
    <property type="entry name" value="Trigger_fact/SurA_dom_sf"/>
</dbReference>
<dbReference type="Proteomes" id="UP000003280">
    <property type="component" value="Unassembled WGS sequence"/>
</dbReference>
<dbReference type="PROSITE" id="PS50198">
    <property type="entry name" value="PPIC_PPIASE_2"/>
    <property type="match status" value="1"/>
</dbReference>
<dbReference type="InterPro" id="IPR050245">
    <property type="entry name" value="PrsA_foldase"/>
</dbReference>
<dbReference type="PANTHER" id="PTHR47245">
    <property type="entry name" value="PEPTIDYLPROLYL ISOMERASE"/>
    <property type="match status" value="1"/>
</dbReference>
<dbReference type="Pfam" id="PF13145">
    <property type="entry name" value="Rotamase_2"/>
    <property type="match status" value="1"/>
</dbReference>
<dbReference type="InterPro" id="IPR046357">
    <property type="entry name" value="PPIase_dom_sf"/>
</dbReference>
<accession>E0NLB0</accession>
<sequence length="261" mass="30257">MIEYSHIGGNMNKEILAKVNDREITNEDLNIFLSQLDPNTRMYFTQNNMMDQVVDELIYQEMIYMEAIEKGMDKDEDFVKVLEKTKETLLKSYALGKLLETVEITDEDLKNYYDNHKDNFKNNASVEASHILVEDESVAKEIKEKLNNGADFKELAKEYSNCPSKENGGNLGVFTKGQMVKEFEDAAFNMGVGEISDPVKTQFGYHIIKVTNKNDESVRTFEEAKPDIERLVRREKEKDLYKHTVERLYKKYNVTKNSKGN</sequence>
<dbReference type="AlphaFoldDB" id="E0NLB0"/>
<organism evidence="3 4">
    <name type="scientific">Peptoniphilus duerdenii ATCC BAA-1640</name>
    <dbReference type="NCBI Taxonomy" id="862517"/>
    <lineage>
        <taxon>Bacteria</taxon>
        <taxon>Bacillati</taxon>
        <taxon>Bacillota</taxon>
        <taxon>Tissierellia</taxon>
        <taxon>Tissierellales</taxon>
        <taxon>Peptoniphilaceae</taxon>
        <taxon>Peptoniphilus</taxon>
    </lineage>
</organism>
<protein>
    <submittedName>
        <fullName evidence="3">PPIC-type PPIASE domain protein</fullName>
        <ecNumber evidence="3">5.2.1.8</ecNumber>
    </submittedName>
</protein>
<evidence type="ECO:0000313" key="4">
    <source>
        <dbReference type="Proteomes" id="UP000003280"/>
    </source>
</evidence>
<evidence type="ECO:0000259" key="2">
    <source>
        <dbReference type="PROSITE" id="PS50198"/>
    </source>
</evidence>
<dbReference type="STRING" id="862517.HMPREF9225_0949"/>
<keyword evidence="4" id="KW-1185">Reference proteome</keyword>
<dbReference type="EMBL" id="AEEH01000037">
    <property type="protein sequence ID" value="EFM25415.1"/>
    <property type="molecule type" value="Genomic_DNA"/>
</dbReference>
<evidence type="ECO:0000313" key="3">
    <source>
        <dbReference type="EMBL" id="EFM25415.1"/>
    </source>
</evidence>
<name>E0NLB0_9FIRM</name>
<dbReference type="PANTHER" id="PTHR47245:SF2">
    <property type="entry name" value="PEPTIDYL-PROLYL CIS-TRANS ISOMERASE HP_0175-RELATED"/>
    <property type="match status" value="1"/>
</dbReference>
<keyword evidence="1 3" id="KW-0413">Isomerase</keyword>